<dbReference type="EMBL" id="RCZI01000003">
    <property type="protein sequence ID" value="TPG27694.1"/>
    <property type="molecule type" value="Genomic_DNA"/>
</dbReference>
<protein>
    <recommendedName>
        <fullName evidence="4">DUF3300 domain-containing protein</fullName>
    </recommendedName>
</protein>
<feature type="signal peptide" evidence="1">
    <location>
        <begin position="1"/>
        <end position="25"/>
    </location>
</feature>
<organism evidence="2 3">
    <name type="scientific">Variovorax guangxiensis</name>
    <dbReference type="NCBI Taxonomy" id="1775474"/>
    <lineage>
        <taxon>Bacteria</taxon>
        <taxon>Pseudomonadati</taxon>
        <taxon>Pseudomonadota</taxon>
        <taxon>Betaproteobacteria</taxon>
        <taxon>Burkholderiales</taxon>
        <taxon>Comamonadaceae</taxon>
        <taxon>Variovorax</taxon>
    </lineage>
</organism>
<reference evidence="2 3" key="1">
    <citation type="journal article" date="2019" name="Environ. Microbiol.">
        <title>Species interactions and distinct microbial communities in high Arctic permafrost affected cryosols are associated with the CH4 and CO2 gas fluxes.</title>
        <authorList>
            <person name="Altshuler I."/>
            <person name="Hamel J."/>
            <person name="Turney S."/>
            <person name="Magnuson E."/>
            <person name="Levesque R."/>
            <person name="Greer C."/>
            <person name="Whyte L.G."/>
        </authorList>
    </citation>
    <scope>NUCLEOTIDE SEQUENCE [LARGE SCALE GENOMIC DNA]</scope>
    <source>
        <strain evidence="2 3">S06.C</strain>
    </source>
</reference>
<comment type="caution">
    <text evidence="2">The sequence shown here is derived from an EMBL/GenBank/DDBJ whole genome shotgun (WGS) entry which is preliminary data.</text>
</comment>
<evidence type="ECO:0000256" key="1">
    <source>
        <dbReference type="SAM" id="SignalP"/>
    </source>
</evidence>
<proteinExistence type="predicted"/>
<keyword evidence="1" id="KW-0732">Signal</keyword>
<dbReference type="Proteomes" id="UP000319212">
    <property type="component" value="Unassembled WGS sequence"/>
</dbReference>
<gene>
    <name evidence="2" type="ORF">EAH82_13100</name>
</gene>
<evidence type="ECO:0008006" key="4">
    <source>
        <dbReference type="Google" id="ProtNLM"/>
    </source>
</evidence>
<evidence type="ECO:0000313" key="3">
    <source>
        <dbReference type="Proteomes" id="UP000319212"/>
    </source>
</evidence>
<name>A0A502DRK7_9BURK</name>
<feature type="chain" id="PRO_5021227329" description="DUF3300 domain-containing protein" evidence="1">
    <location>
        <begin position="26"/>
        <end position="184"/>
    </location>
</feature>
<accession>A0A502DRK7</accession>
<sequence>MRKKMYTAAMGLALLGALATGSAMAQQQVQARVVSASPTTDSNGRTGYNVTYEYQDRQYNTFTDSRPGSAIPVEVSAYGVITAPVAPQSQLSGEPIADNGNGRAPWEGVVPEQGVVVSSARPAAPTYYAAPAYPAPVYVAPAPVYVAPGYGYGYGYAPAYAYPPVGVSLNLGYSRGWGGHGRWR</sequence>
<dbReference type="RefSeq" id="WP_140842523.1">
    <property type="nucleotide sequence ID" value="NZ_RCZI01000003.1"/>
</dbReference>
<dbReference type="AlphaFoldDB" id="A0A502DRK7"/>
<evidence type="ECO:0000313" key="2">
    <source>
        <dbReference type="EMBL" id="TPG27694.1"/>
    </source>
</evidence>
<dbReference type="OrthoDB" id="8909257at2"/>